<evidence type="ECO:0000313" key="7">
    <source>
        <dbReference type="EMBL" id="QDU97025.1"/>
    </source>
</evidence>
<evidence type="ECO:0000256" key="4">
    <source>
        <dbReference type="ARBA" id="ARBA00022989"/>
    </source>
</evidence>
<keyword evidence="8" id="KW-1185">Reference proteome</keyword>
<evidence type="ECO:0000313" key="8">
    <source>
        <dbReference type="Proteomes" id="UP000317648"/>
    </source>
</evidence>
<keyword evidence="5 6" id="KW-0472">Membrane</keyword>
<dbReference type="EMBL" id="CP036433">
    <property type="protein sequence ID" value="QDU97025.1"/>
    <property type="molecule type" value="Genomic_DNA"/>
</dbReference>
<proteinExistence type="inferred from homology"/>
<feature type="transmembrane region" description="Helical" evidence="6">
    <location>
        <begin position="376"/>
        <end position="397"/>
    </location>
</feature>
<comment type="similarity">
    <text evidence="2">Belongs to the autoinducer-2 exporter (AI-2E) (TC 2.A.86) family.</text>
</comment>
<dbReference type="Proteomes" id="UP000317648">
    <property type="component" value="Chromosome"/>
</dbReference>
<feature type="transmembrane region" description="Helical" evidence="6">
    <location>
        <begin position="7"/>
        <end position="25"/>
    </location>
</feature>
<feature type="transmembrane region" description="Helical" evidence="6">
    <location>
        <begin position="61"/>
        <end position="85"/>
    </location>
</feature>
<accession>A0A518DYZ3</accession>
<dbReference type="PANTHER" id="PTHR21716:SF4">
    <property type="entry name" value="TRANSMEMBRANE PROTEIN 245"/>
    <property type="match status" value="1"/>
</dbReference>
<keyword evidence="4 6" id="KW-1133">Transmembrane helix</keyword>
<organism evidence="7 8">
    <name type="scientific">Lignipirellula cremea</name>
    <dbReference type="NCBI Taxonomy" id="2528010"/>
    <lineage>
        <taxon>Bacteria</taxon>
        <taxon>Pseudomonadati</taxon>
        <taxon>Planctomycetota</taxon>
        <taxon>Planctomycetia</taxon>
        <taxon>Pirellulales</taxon>
        <taxon>Pirellulaceae</taxon>
        <taxon>Lignipirellula</taxon>
    </lineage>
</organism>
<evidence type="ECO:0000256" key="1">
    <source>
        <dbReference type="ARBA" id="ARBA00004141"/>
    </source>
</evidence>
<evidence type="ECO:0000256" key="2">
    <source>
        <dbReference type="ARBA" id="ARBA00009773"/>
    </source>
</evidence>
<feature type="transmembrane region" description="Helical" evidence="6">
    <location>
        <begin position="341"/>
        <end position="369"/>
    </location>
</feature>
<gene>
    <name evidence="7" type="ORF">Pla8534_48500</name>
</gene>
<feature type="transmembrane region" description="Helical" evidence="6">
    <location>
        <begin position="255"/>
        <end position="279"/>
    </location>
</feature>
<dbReference type="AlphaFoldDB" id="A0A518DYZ3"/>
<sequence>MSRLVSFVVLIAVILVVGFVVYRVLAKFMPPLFLACLLVVMFRPVYLWILQRVGGRSRVAAALTTIGVTLAVLLPAMGVFTIAAIEGLDLVARVKVSSVRPQLARLRKNAGLELPGAEELRRIEGSLAELMEAGQRGELMVDQRMVVENDLQRVMRVEASLIASGQFDDATARKMVEPLEKALGEVASVKPDTLATETAIQKVQNLIRDLKIDVLGSGFMVWAADLANPSDERLGEVNAAVVGWAQRSAPKATSVTLGVVASYIIGLIVMVVSIFFFFADGPKMINAMMNLFPLDNRYEQELLLEFDNVSRAVVLSHLVSALAQALLAGIAFYFAGLNAVFLLMLLTFTLAMVPFVGAASVWAPCALYLFFIEERFWPAVLLAIWGAVVVSCIDNVIKPYILHGRSKLHPLLALLSVLGGVQALGPIGILIGPMVVVFLSTLLKILHREMLHLEGEPIASLFRSAQDPAAPGTTEV</sequence>
<protein>
    <submittedName>
        <fullName evidence="7">Putative inner membrane protein</fullName>
    </submittedName>
</protein>
<evidence type="ECO:0000256" key="5">
    <source>
        <dbReference type="ARBA" id="ARBA00023136"/>
    </source>
</evidence>
<dbReference type="RefSeq" id="WP_197442522.1">
    <property type="nucleotide sequence ID" value="NZ_CP036433.1"/>
</dbReference>
<dbReference type="InterPro" id="IPR002549">
    <property type="entry name" value="AI-2E-like"/>
</dbReference>
<feature type="transmembrane region" description="Helical" evidence="6">
    <location>
        <begin position="312"/>
        <end position="335"/>
    </location>
</feature>
<evidence type="ECO:0000256" key="6">
    <source>
        <dbReference type="SAM" id="Phobius"/>
    </source>
</evidence>
<comment type="subcellular location">
    <subcellularLocation>
        <location evidence="1">Membrane</location>
        <topology evidence="1">Multi-pass membrane protein</topology>
    </subcellularLocation>
</comment>
<evidence type="ECO:0000256" key="3">
    <source>
        <dbReference type="ARBA" id="ARBA00022692"/>
    </source>
</evidence>
<feature type="transmembrane region" description="Helical" evidence="6">
    <location>
        <begin position="417"/>
        <end position="443"/>
    </location>
</feature>
<dbReference type="Pfam" id="PF01594">
    <property type="entry name" value="AI-2E_transport"/>
    <property type="match status" value="1"/>
</dbReference>
<dbReference type="GO" id="GO:0016020">
    <property type="term" value="C:membrane"/>
    <property type="evidence" value="ECO:0007669"/>
    <property type="project" value="UniProtKB-SubCell"/>
</dbReference>
<keyword evidence="3 6" id="KW-0812">Transmembrane</keyword>
<dbReference type="KEGG" id="lcre:Pla8534_48500"/>
<dbReference type="PANTHER" id="PTHR21716">
    <property type="entry name" value="TRANSMEMBRANE PROTEIN"/>
    <property type="match status" value="1"/>
</dbReference>
<reference evidence="7 8" key="1">
    <citation type="submission" date="2019-02" db="EMBL/GenBank/DDBJ databases">
        <title>Deep-cultivation of Planctomycetes and their phenomic and genomic characterization uncovers novel biology.</title>
        <authorList>
            <person name="Wiegand S."/>
            <person name="Jogler M."/>
            <person name="Boedeker C."/>
            <person name="Pinto D."/>
            <person name="Vollmers J."/>
            <person name="Rivas-Marin E."/>
            <person name="Kohn T."/>
            <person name="Peeters S.H."/>
            <person name="Heuer A."/>
            <person name="Rast P."/>
            <person name="Oberbeckmann S."/>
            <person name="Bunk B."/>
            <person name="Jeske O."/>
            <person name="Meyerdierks A."/>
            <person name="Storesund J.E."/>
            <person name="Kallscheuer N."/>
            <person name="Luecker S."/>
            <person name="Lage O.M."/>
            <person name="Pohl T."/>
            <person name="Merkel B.J."/>
            <person name="Hornburger P."/>
            <person name="Mueller R.-W."/>
            <person name="Bruemmer F."/>
            <person name="Labrenz M."/>
            <person name="Spormann A.M."/>
            <person name="Op den Camp H."/>
            <person name="Overmann J."/>
            <person name="Amann R."/>
            <person name="Jetten M.S.M."/>
            <person name="Mascher T."/>
            <person name="Medema M.H."/>
            <person name="Devos D.P."/>
            <person name="Kaster A.-K."/>
            <person name="Ovreas L."/>
            <person name="Rohde M."/>
            <person name="Galperin M.Y."/>
            <person name="Jogler C."/>
        </authorList>
    </citation>
    <scope>NUCLEOTIDE SEQUENCE [LARGE SCALE GENOMIC DNA]</scope>
    <source>
        <strain evidence="7 8">Pla85_3_4</strain>
    </source>
</reference>
<name>A0A518DYZ3_9BACT</name>
<feature type="transmembrane region" description="Helical" evidence="6">
    <location>
        <begin position="31"/>
        <end position="49"/>
    </location>
</feature>